<dbReference type="Proteomes" id="UP000253551">
    <property type="component" value="Unassembled WGS sequence"/>
</dbReference>
<keyword evidence="1 4" id="KW-0479">Metal-binding</keyword>
<keyword evidence="2 5" id="KW-0560">Oxidoreductase</keyword>
<keyword evidence="3 4" id="KW-0408">Iron</keyword>
<comment type="cofactor">
    <cofactor evidence="4">
        <name>heme</name>
        <dbReference type="ChEBI" id="CHEBI:30413"/>
    </cofactor>
</comment>
<evidence type="ECO:0000313" key="6">
    <source>
        <dbReference type="EMBL" id="RCH92421.1"/>
    </source>
</evidence>
<reference evidence="6 7" key="1">
    <citation type="journal article" date="2018" name="G3 (Bethesda)">
        <title>Phylogenetic and Phylogenomic Definition of Rhizopus Species.</title>
        <authorList>
            <person name="Gryganskyi A.P."/>
            <person name="Golan J."/>
            <person name="Dolatabadi S."/>
            <person name="Mondo S."/>
            <person name="Robb S."/>
            <person name="Idnurm A."/>
            <person name="Muszewska A."/>
            <person name="Steczkiewicz K."/>
            <person name="Masonjones S."/>
            <person name="Liao H.L."/>
            <person name="Gajdeczka M.T."/>
            <person name="Anike F."/>
            <person name="Vuek A."/>
            <person name="Anishchenko I.M."/>
            <person name="Voigt K."/>
            <person name="de Hoog G.S."/>
            <person name="Smith M.E."/>
            <person name="Heitman J."/>
            <person name="Vilgalys R."/>
            <person name="Stajich J.E."/>
        </authorList>
    </citation>
    <scope>NUCLEOTIDE SEQUENCE [LARGE SCALE GENOMIC DNA]</scope>
    <source>
        <strain evidence="6 7">LSU 92-RS-03</strain>
    </source>
</reference>
<dbReference type="InterPro" id="IPR017972">
    <property type="entry name" value="Cyt_P450_CS"/>
</dbReference>
<feature type="binding site" description="axial binding residue" evidence="4">
    <location>
        <position position="467"/>
    </location>
    <ligand>
        <name>heme</name>
        <dbReference type="ChEBI" id="CHEBI:30413"/>
    </ligand>
    <ligandPart>
        <name>Fe</name>
        <dbReference type="ChEBI" id="CHEBI:18248"/>
    </ligandPart>
</feature>
<keyword evidence="7" id="KW-1185">Reference proteome</keyword>
<evidence type="ECO:0000313" key="7">
    <source>
        <dbReference type="Proteomes" id="UP000253551"/>
    </source>
</evidence>
<protein>
    <recommendedName>
        <fullName evidence="8">Cytochrome P450-dit2</fullName>
    </recommendedName>
</protein>
<accession>A0A367JRU7</accession>
<dbReference type="InterPro" id="IPR050364">
    <property type="entry name" value="Cytochrome_P450_fung"/>
</dbReference>
<dbReference type="OrthoDB" id="1470350at2759"/>
<dbReference type="STRING" id="4846.A0A367JRU7"/>
<organism evidence="6 7">
    <name type="scientific">Rhizopus stolonifer</name>
    <name type="common">Rhizopus nigricans</name>
    <dbReference type="NCBI Taxonomy" id="4846"/>
    <lineage>
        <taxon>Eukaryota</taxon>
        <taxon>Fungi</taxon>
        <taxon>Fungi incertae sedis</taxon>
        <taxon>Mucoromycota</taxon>
        <taxon>Mucoromycotina</taxon>
        <taxon>Mucoromycetes</taxon>
        <taxon>Mucorales</taxon>
        <taxon>Mucorineae</taxon>
        <taxon>Rhizopodaceae</taxon>
        <taxon>Rhizopus</taxon>
    </lineage>
</organism>
<evidence type="ECO:0000256" key="5">
    <source>
        <dbReference type="RuleBase" id="RU000461"/>
    </source>
</evidence>
<comment type="similarity">
    <text evidence="5">Belongs to the cytochrome P450 family.</text>
</comment>
<keyword evidence="4 5" id="KW-0349">Heme</keyword>
<dbReference type="Gene3D" id="1.10.630.10">
    <property type="entry name" value="Cytochrome P450"/>
    <property type="match status" value="1"/>
</dbReference>
<evidence type="ECO:0000256" key="3">
    <source>
        <dbReference type="ARBA" id="ARBA00023004"/>
    </source>
</evidence>
<dbReference type="PANTHER" id="PTHR46300:SF6">
    <property type="entry name" value="CYTOCHROME P450 2C30"/>
    <property type="match status" value="1"/>
</dbReference>
<keyword evidence="5" id="KW-0503">Monooxygenase</keyword>
<dbReference type="Pfam" id="PF00067">
    <property type="entry name" value="p450"/>
    <property type="match status" value="1"/>
</dbReference>
<name>A0A367JRU7_RHIST</name>
<dbReference type="SUPFAM" id="SSF48264">
    <property type="entry name" value="Cytochrome P450"/>
    <property type="match status" value="1"/>
</dbReference>
<dbReference type="EMBL" id="PJQM01002842">
    <property type="protein sequence ID" value="RCH92421.1"/>
    <property type="molecule type" value="Genomic_DNA"/>
</dbReference>
<gene>
    <name evidence="6" type="ORF">CU098_004685</name>
</gene>
<dbReference type="PROSITE" id="PS00086">
    <property type="entry name" value="CYTOCHROME_P450"/>
    <property type="match status" value="1"/>
</dbReference>
<dbReference type="GO" id="GO:0020037">
    <property type="term" value="F:heme binding"/>
    <property type="evidence" value="ECO:0007669"/>
    <property type="project" value="InterPro"/>
</dbReference>
<proteinExistence type="inferred from homology"/>
<evidence type="ECO:0000256" key="1">
    <source>
        <dbReference type="ARBA" id="ARBA00022723"/>
    </source>
</evidence>
<evidence type="ECO:0008006" key="8">
    <source>
        <dbReference type="Google" id="ProtNLM"/>
    </source>
</evidence>
<dbReference type="CDD" id="cd00302">
    <property type="entry name" value="cytochrome_P450"/>
    <property type="match status" value="1"/>
</dbReference>
<evidence type="ECO:0000256" key="2">
    <source>
        <dbReference type="ARBA" id="ARBA00023002"/>
    </source>
</evidence>
<dbReference type="GO" id="GO:0016705">
    <property type="term" value="F:oxidoreductase activity, acting on paired donors, with incorporation or reduction of molecular oxygen"/>
    <property type="evidence" value="ECO:0007669"/>
    <property type="project" value="InterPro"/>
</dbReference>
<dbReference type="InterPro" id="IPR002401">
    <property type="entry name" value="Cyt_P450_E_grp-I"/>
</dbReference>
<comment type="caution">
    <text evidence="6">The sequence shown here is derived from an EMBL/GenBank/DDBJ whole genome shotgun (WGS) entry which is preliminary data.</text>
</comment>
<dbReference type="AlphaFoldDB" id="A0A367JRU7"/>
<dbReference type="PANTHER" id="PTHR46300">
    <property type="entry name" value="P450, PUTATIVE (EUROFUNG)-RELATED-RELATED"/>
    <property type="match status" value="1"/>
</dbReference>
<dbReference type="GO" id="GO:0004497">
    <property type="term" value="F:monooxygenase activity"/>
    <property type="evidence" value="ECO:0007669"/>
    <property type="project" value="UniProtKB-KW"/>
</dbReference>
<sequence>MGTVFSYIVTVALTFIISKFGQRFIWVNKKPDGTPKAPWPPSPSGLPYYTNAYQVFQKESYHALTRWSKELGDLYSVLIGQKRVIILNTPELVQKALVEKEQLNSSRLASDTMERLLTDQCKTIFTLEFSFVWSRLRRAVFAAIAKPSEFISKHVKESAKSLLFGISENGDYLTAKNLRQLVNMVAMDSALTLVYGEQKQKNLTMMVTIIKELEALEERQTRKYNRMGQFFSFVNSWLDVMSLFTLNSENLSHRNAILEAVLPLFTNVYQVRGDVPLSEEEKRKLSLAGPDRKIDSIVKSLLNIESSKNDSEVVQFTKDEILVNSVHMVLHAYTYLASTLFTLIQRLATEPEFQTRLSESEDKTTLALAFVRESMRMDPPNPLLGYGPRTDYEFEVEDKKYRVDTDSELVVNVNAIHQHSRYFPHPEQFDPDRFLKSEKKTISLMVPDNTVKTARDHLAFGAGRRVCLGSRVSEDLLVTTLIQLNKAFRLEGGDVTEKIEHATNIWHWTGRTETKGSTIHFIKQ</sequence>
<dbReference type="GO" id="GO:0005506">
    <property type="term" value="F:iron ion binding"/>
    <property type="evidence" value="ECO:0007669"/>
    <property type="project" value="InterPro"/>
</dbReference>
<evidence type="ECO:0000256" key="4">
    <source>
        <dbReference type="PIRSR" id="PIRSR602401-1"/>
    </source>
</evidence>
<dbReference type="InterPro" id="IPR036396">
    <property type="entry name" value="Cyt_P450_sf"/>
</dbReference>
<dbReference type="InterPro" id="IPR001128">
    <property type="entry name" value="Cyt_P450"/>
</dbReference>
<dbReference type="PRINTS" id="PR00463">
    <property type="entry name" value="EP450I"/>
</dbReference>